<evidence type="ECO:0000256" key="6">
    <source>
        <dbReference type="ARBA" id="ARBA00049578"/>
    </source>
</evidence>
<dbReference type="Gene3D" id="1.10.1060.10">
    <property type="entry name" value="Alpha-helical ferredoxin"/>
    <property type="match status" value="1"/>
</dbReference>
<dbReference type="EMBL" id="DF977001">
    <property type="protein sequence ID" value="GAQ25379.1"/>
    <property type="molecule type" value="Genomic_DNA"/>
</dbReference>
<keyword evidence="12" id="KW-1185">Reference proteome</keyword>
<comment type="catalytic activity">
    <reaction evidence="4">
        <text>5,6-dihydrothymine + NAD(+) = thymine + NADH + H(+)</text>
        <dbReference type="Rhea" id="RHEA:28791"/>
        <dbReference type="ChEBI" id="CHEBI:15378"/>
        <dbReference type="ChEBI" id="CHEBI:17821"/>
        <dbReference type="ChEBI" id="CHEBI:27468"/>
        <dbReference type="ChEBI" id="CHEBI:57540"/>
        <dbReference type="ChEBI" id="CHEBI:57945"/>
        <dbReference type="EC" id="1.3.1.1"/>
    </reaction>
</comment>
<comment type="catalytic activity">
    <reaction evidence="5">
        <text>5,6-dihydrouracil + NAD(+) = uracil + NADH + H(+)</text>
        <dbReference type="Rhea" id="RHEA:20189"/>
        <dbReference type="ChEBI" id="CHEBI:15378"/>
        <dbReference type="ChEBI" id="CHEBI:15901"/>
        <dbReference type="ChEBI" id="CHEBI:17568"/>
        <dbReference type="ChEBI" id="CHEBI:57540"/>
        <dbReference type="ChEBI" id="CHEBI:57945"/>
        <dbReference type="EC" id="1.3.1.1"/>
    </reaction>
</comment>
<accession>A0A0U9HM19</accession>
<evidence type="ECO:0000259" key="9">
    <source>
        <dbReference type="Pfam" id="PF07992"/>
    </source>
</evidence>
<dbReference type="PANTHER" id="PTHR43073">
    <property type="entry name" value="DIHYDROPYRIMIDINE DEHYDROGENASE [NADP(+)]"/>
    <property type="match status" value="1"/>
</dbReference>
<dbReference type="STRING" id="224999.GCA_001485475_01395"/>
<name>A0A0U9HM19_9FIRM</name>
<evidence type="ECO:0000313" key="12">
    <source>
        <dbReference type="Proteomes" id="UP000062160"/>
    </source>
</evidence>
<dbReference type="PANTHER" id="PTHR43073:SF2">
    <property type="entry name" value="DIHYDROPYRIMIDINE DEHYDROGENASE [NADP(+)]"/>
    <property type="match status" value="1"/>
</dbReference>
<evidence type="ECO:0000256" key="4">
    <source>
        <dbReference type="ARBA" id="ARBA00047685"/>
    </source>
</evidence>
<feature type="domain" description="FAD/NAD(P)-binding" evidence="9">
    <location>
        <begin position="118"/>
        <end position="392"/>
    </location>
</feature>
<evidence type="ECO:0000256" key="3">
    <source>
        <dbReference type="ARBA" id="ARBA00032722"/>
    </source>
</evidence>
<dbReference type="PRINTS" id="PR00419">
    <property type="entry name" value="ADXRDTASE"/>
</dbReference>
<organism evidence="11">
    <name type="scientific">Tepidanaerobacter syntrophicus</name>
    <dbReference type="NCBI Taxonomy" id="224999"/>
    <lineage>
        <taxon>Bacteria</taxon>
        <taxon>Bacillati</taxon>
        <taxon>Bacillota</taxon>
        <taxon>Clostridia</taxon>
        <taxon>Thermosediminibacterales</taxon>
        <taxon>Tepidanaerobacteraceae</taxon>
        <taxon>Tepidanaerobacter</taxon>
    </lineage>
</organism>
<dbReference type="SUPFAM" id="SSF46548">
    <property type="entry name" value="alpha-helical ferredoxin"/>
    <property type="match status" value="1"/>
</dbReference>
<sequence>MQQEHITPQVAIEEAARCLLCHDSPCSKACPAGTDPGKFIRSLRFRNLKGAVETIRTNNILGSVCARVCPTSRYCEGACSRTEIDKPIRIAKLQQFLTDYEKSLDLEILKPVTSDKGKVAIVGSGPSGLQAAAELARNGYKVTIFEQKDKPGGWLTYGIPDSRLPREAVEQDISYVKKLGVEFKTNCSVGKDITLDELKKEGYKAILVAVGVQSSKLPDIDGINLEGVFKGTEFLSRIKAGENINIGDKVIVIGGGDVAMDCASVAKDLGTKDVKIVYRRTIDKMPADPEEKERVFKLDIPIFTGFKPKQIVGENGRAVRFKAEGMFDDSTLDLPADTIIFAIGQEPENLESLGLKLDNNTLPVKNYMTSQEGIFAAGDIIEGDKTVVYSVKTGKEAAKAIMEYLEKEGAYNV</sequence>
<dbReference type="Gene3D" id="3.50.50.60">
    <property type="entry name" value="FAD/NAD(P)-binding domain"/>
    <property type="match status" value="2"/>
</dbReference>
<evidence type="ECO:0000256" key="5">
    <source>
        <dbReference type="ARBA" id="ARBA00048792"/>
    </source>
</evidence>
<proteinExistence type="predicted"/>
<dbReference type="InterPro" id="IPR023753">
    <property type="entry name" value="FAD/NAD-binding_dom"/>
</dbReference>
<dbReference type="Proteomes" id="UP000062160">
    <property type="component" value="Unassembled WGS sequence"/>
</dbReference>
<comment type="function">
    <text evidence="6">Involved in pyrimidine base degradation. Catalyzes physiologically the reduction of uracil to 5,6-dihydrouracil (DHU) by using NADH as a specific cosubstrate. It also catalyzes the reverse reaction and the reduction of thymine to 5,6-dihydrothymine (DHT).</text>
</comment>
<feature type="domain" description="Dihydroprymidine dehydrogenase" evidence="10">
    <location>
        <begin position="4"/>
        <end position="103"/>
    </location>
</feature>
<dbReference type="OrthoDB" id="9803192at2"/>
<gene>
    <name evidence="11" type="ORF">TSYNT_7400</name>
</gene>
<dbReference type="GO" id="GO:0004159">
    <property type="term" value="F:dihydropyrimidine dehydrogenase (NAD+) activity"/>
    <property type="evidence" value="ECO:0007669"/>
    <property type="project" value="UniProtKB-EC"/>
</dbReference>
<evidence type="ECO:0000256" key="2">
    <source>
        <dbReference type="ARBA" id="ARBA00030119"/>
    </source>
</evidence>
<evidence type="ECO:0000256" key="7">
    <source>
        <dbReference type="ARBA" id="ARBA00049714"/>
    </source>
</evidence>
<keyword evidence="1" id="KW-0560">Oxidoreductase</keyword>
<evidence type="ECO:0000313" key="11">
    <source>
        <dbReference type="EMBL" id="GAQ25379.1"/>
    </source>
</evidence>
<dbReference type="RefSeq" id="WP_059032767.1">
    <property type="nucleotide sequence ID" value="NZ_DF977001.1"/>
</dbReference>
<dbReference type="Pfam" id="PF07992">
    <property type="entry name" value="Pyr_redox_2"/>
    <property type="match status" value="1"/>
</dbReference>
<reference evidence="11" key="1">
    <citation type="journal article" date="2016" name="Genome Announc.">
        <title>Draft Genome Sequence of the Syntrophic Lactate-Degrading Bacterium Tepidanaerobacter syntrophicus JLT.</title>
        <authorList>
            <person name="Matsuura N."/>
            <person name="Ohashi A."/>
            <person name="Tourlousse D.M."/>
            <person name="Sekiguchi Y."/>
        </authorList>
    </citation>
    <scope>NUCLEOTIDE SEQUENCE [LARGE SCALE GENOMIC DNA]</scope>
    <source>
        <strain evidence="11">JL</strain>
    </source>
</reference>
<dbReference type="SUPFAM" id="SSF51971">
    <property type="entry name" value="Nucleotide-binding domain"/>
    <property type="match status" value="1"/>
</dbReference>
<dbReference type="InterPro" id="IPR028261">
    <property type="entry name" value="DPD_II"/>
</dbReference>
<dbReference type="EC" id="1.3.1.1" evidence="8"/>
<evidence type="ECO:0000259" key="10">
    <source>
        <dbReference type="Pfam" id="PF14691"/>
    </source>
</evidence>
<dbReference type="Pfam" id="PF14691">
    <property type="entry name" value="Fer4_20"/>
    <property type="match status" value="1"/>
</dbReference>
<dbReference type="InterPro" id="IPR036188">
    <property type="entry name" value="FAD/NAD-bd_sf"/>
</dbReference>
<comment type="subunit">
    <text evidence="7">Heterotetramer of 2 PreA and 2 PreT subunits.</text>
</comment>
<protein>
    <recommendedName>
        <fullName evidence="8">dihydrouracil dehydrogenase (NAD(+))</fullName>
        <ecNumber evidence="8">1.3.1.1</ecNumber>
    </recommendedName>
    <alternativeName>
        <fullName evidence="3">Dihydrothymine dehydrogenase</fullName>
    </alternativeName>
    <alternativeName>
        <fullName evidence="2">Dihydrouracil dehydrogenase</fullName>
    </alternativeName>
</protein>
<dbReference type="AlphaFoldDB" id="A0A0U9HM19"/>
<evidence type="ECO:0000256" key="1">
    <source>
        <dbReference type="ARBA" id="ARBA00023002"/>
    </source>
</evidence>
<dbReference type="GO" id="GO:0051536">
    <property type="term" value="F:iron-sulfur cluster binding"/>
    <property type="evidence" value="ECO:0007669"/>
    <property type="project" value="InterPro"/>
</dbReference>
<dbReference type="InterPro" id="IPR009051">
    <property type="entry name" value="Helical_ferredxn"/>
</dbReference>
<evidence type="ECO:0000256" key="8">
    <source>
        <dbReference type="ARBA" id="ARBA00049728"/>
    </source>
</evidence>